<sequence length="733" mass="75969">MDKKWLRTLLGVGILLPGVAQAVGLGELQVLSAPGEPFRAEIPIRSLTPQEAGDVRVSLASGSAFAMIHLPVAQGLEHWHFQVRTDQHPAVLITSPVPLPTPTLSFLVQLDWSGGRIVREYTARSSLGNYLAAAPSAAEPQRAQGAPAYAAPTPRPAAVAPLVYGWAGVKRYGPVRNNQSLFQIAQSITRSNAVTIDQVMAALIKANPAAFKNGNPSYLYAGSILRVPTLGQVQGMAPAQATAFLAGQRAAPAVQPAAAAPAGKAGPATHLVLSSAPAAAVLAPTASATSAAADILLGQLQQRTAALVKENGTLAAQVQSLGNRLAAEERLIASQGAQLGALAKEQSAVANPFNPLLWASLGGNVLLLLLFLWLYGRQKQGEKRQREISQKMTAMASVPSPAVPPTPSRATVAVTPAPAPAPKPTPIPAAVASAAVAAAPAVAPPAPLPTPVEKPVEEIVDVDPVEQADMYLTYGKAEQAAAVLSEALEDAPRRKDLYVKLLDVYAGMDRRDDYLELAERMRGRFGPHNSAWQEVAAQGAQLFPGNSLFAAPEEAAPAPGGTVVPGEGHAAAPEMVPASSPEVAEHPAAAPADVLEFDLGAAFGEKTAEAAPPPAEGAAAEEEALRFSAAEKERLLRSIDEQFRALDEAPARSEGLSLAAEPAAVSVPAGVEGGEIVGEASALDWDAVGTKLDLAKAYMEMGDGESARELLEEVAKEGSSEQQGEARQLLAAL</sequence>
<comment type="caution">
    <text evidence="4">The sequence shown here is derived from an EMBL/GenBank/DDBJ whole genome shotgun (WGS) entry which is preliminary data.</text>
</comment>
<gene>
    <name evidence="4" type="ORF">EC580_06390</name>
</gene>
<dbReference type="Gene3D" id="1.20.58.2200">
    <property type="match status" value="1"/>
</dbReference>
<feature type="region of interest" description="Disordered" evidence="1">
    <location>
        <begin position="554"/>
        <end position="574"/>
    </location>
</feature>
<accession>A0A3M8R9A6</accession>
<dbReference type="InterPro" id="IPR011990">
    <property type="entry name" value="TPR-like_helical_dom_sf"/>
</dbReference>
<dbReference type="NCBIfam" id="TIGR03504">
    <property type="entry name" value="FimV_Cterm"/>
    <property type="match status" value="1"/>
</dbReference>
<dbReference type="NCBIfam" id="TIGR03505">
    <property type="entry name" value="FimV_core"/>
    <property type="match status" value="1"/>
</dbReference>
<evidence type="ECO:0000313" key="4">
    <source>
        <dbReference type="EMBL" id="RNF63754.1"/>
    </source>
</evidence>
<name>A0A3M8R9A6_9PROT</name>
<protein>
    <submittedName>
        <fullName evidence="4">Motility protein FimV</fullName>
    </submittedName>
</protein>
<dbReference type="InterPro" id="IPR020012">
    <property type="entry name" value="LysM_FimV"/>
</dbReference>
<organism evidence="4">
    <name type="scientific">Acidithiobacillus sulfuriphilus</name>
    <dbReference type="NCBI Taxonomy" id="1867749"/>
    <lineage>
        <taxon>Bacteria</taxon>
        <taxon>Pseudomonadati</taxon>
        <taxon>Pseudomonadota</taxon>
        <taxon>Acidithiobacillia</taxon>
        <taxon>Acidithiobacillales</taxon>
        <taxon>Acidithiobacillaceae</taxon>
        <taxon>Acidithiobacillus</taxon>
    </lineage>
</organism>
<dbReference type="EMBL" id="RIZI01000155">
    <property type="protein sequence ID" value="RNF63754.1"/>
    <property type="molecule type" value="Genomic_DNA"/>
</dbReference>
<feature type="region of interest" description="Disordered" evidence="1">
    <location>
        <begin position="389"/>
        <end position="421"/>
    </location>
</feature>
<dbReference type="PANTHER" id="PTHR48148">
    <property type="entry name" value="KERATINOCYTE PROLINE-RICH PROTEIN"/>
    <property type="match status" value="1"/>
</dbReference>
<keyword evidence="2" id="KW-0812">Transmembrane</keyword>
<feature type="region of interest" description="Disordered" evidence="1">
    <location>
        <begin position="712"/>
        <end position="733"/>
    </location>
</feature>
<dbReference type="RefSeq" id="WP_123103311.1">
    <property type="nucleotide sequence ID" value="NZ_CP127527.1"/>
</dbReference>
<evidence type="ECO:0000259" key="3">
    <source>
        <dbReference type="Pfam" id="PF25800"/>
    </source>
</evidence>
<dbReference type="Pfam" id="PF25800">
    <property type="entry name" value="FimV_N"/>
    <property type="match status" value="1"/>
</dbReference>
<evidence type="ECO:0000256" key="1">
    <source>
        <dbReference type="SAM" id="MobiDB-lite"/>
    </source>
</evidence>
<dbReference type="AlphaFoldDB" id="A0A3M8R9A6"/>
<feature type="domain" description="FimV N-terminal" evidence="3">
    <location>
        <begin position="23"/>
        <end position="123"/>
    </location>
</feature>
<keyword evidence="2" id="KW-1133">Transmembrane helix</keyword>
<feature type="transmembrane region" description="Helical" evidence="2">
    <location>
        <begin position="356"/>
        <end position="376"/>
    </location>
</feature>
<keyword evidence="2" id="KW-0472">Membrane</keyword>
<dbReference type="Gene3D" id="1.25.40.10">
    <property type="entry name" value="Tetratricopeptide repeat domain"/>
    <property type="match status" value="1"/>
</dbReference>
<dbReference type="OrthoDB" id="5298707at2"/>
<dbReference type="InterPro" id="IPR020011">
    <property type="entry name" value="FimV_C"/>
</dbReference>
<proteinExistence type="predicted"/>
<evidence type="ECO:0000256" key="2">
    <source>
        <dbReference type="SAM" id="Phobius"/>
    </source>
</evidence>
<reference evidence="4" key="1">
    <citation type="submission" date="2018-10" db="EMBL/GenBank/DDBJ databases">
        <title>Acidithiobacillus sulfuriphilus sp. nov.: an extremely acidophilic sulfur-oxidizing chemolithotroph isolated from a neutral pH environment.</title>
        <authorList>
            <person name="Falagan C."/>
            <person name="Moya-Beltran A."/>
            <person name="Quatrini R."/>
            <person name="Johnson D.B."/>
        </authorList>
    </citation>
    <scope>NUCLEOTIDE SEQUENCE [LARGE SCALE GENOMIC DNA]</scope>
    <source>
        <strain evidence="4">CJ-2</strain>
    </source>
</reference>
<dbReference type="PANTHER" id="PTHR48148:SF2">
    <property type="entry name" value="PA14 DOMAIN-CONTAINING PROTEIN"/>
    <property type="match status" value="1"/>
</dbReference>
<dbReference type="InterPro" id="IPR038440">
    <property type="entry name" value="FimV_C_sf"/>
</dbReference>
<dbReference type="InterPro" id="IPR057840">
    <property type="entry name" value="FimV_N"/>
</dbReference>
<dbReference type="SUPFAM" id="SSF48452">
    <property type="entry name" value="TPR-like"/>
    <property type="match status" value="1"/>
</dbReference>